<dbReference type="AlphaFoldDB" id="A0A8T2PBF2"/>
<reference evidence="3" key="1">
    <citation type="thesis" date="2021" institute="BYU ScholarsArchive" country="Provo, UT, USA">
        <title>Applications of and Algorithms for Genome Assembly and Genomic Analyses with an Emphasis on Marine Teleosts.</title>
        <authorList>
            <person name="Pickett B.D."/>
        </authorList>
    </citation>
    <scope>NUCLEOTIDE SEQUENCE</scope>
    <source>
        <strain evidence="3">HI-2016</strain>
    </source>
</reference>
<organism evidence="3 4">
    <name type="scientific">Albula glossodonta</name>
    <name type="common">roundjaw bonefish</name>
    <dbReference type="NCBI Taxonomy" id="121402"/>
    <lineage>
        <taxon>Eukaryota</taxon>
        <taxon>Metazoa</taxon>
        <taxon>Chordata</taxon>
        <taxon>Craniata</taxon>
        <taxon>Vertebrata</taxon>
        <taxon>Euteleostomi</taxon>
        <taxon>Actinopterygii</taxon>
        <taxon>Neopterygii</taxon>
        <taxon>Teleostei</taxon>
        <taxon>Albuliformes</taxon>
        <taxon>Albulidae</taxon>
        <taxon>Albula</taxon>
    </lineage>
</organism>
<evidence type="ECO:0000256" key="1">
    <source>
        <dbReference type="SAM" id="MobiDB-lite"/>
    </source>
</evidence>
<dbReference type="EMBL" id="JAFBMS010000016">
    <property type="protein sequence ID" value="KAG9346027.1"/>
    <property type="molecule type" value="Genomic_DNA"/>
</dbReference>
<dbReference type="InterPro" id="IPR054504">
    <property type="entry name" value="PWWP_KDM3B"/>
</dbReference>
<proteinExistence type="predicted"/>
<keyword evidence="4" id="KW-1185">Reference proteome</keyword>
<evidence type="ECO:0000259" key="2">
    <source>
        <dbReference type="Pfam" id="PF22988"/>
    </source>
</evidence>
<sequence>MAVEMRAVNIQLQLLCCADGDEGELSPGLPDSTATCDGGISYTLNSTALFLHRARLQLRAQHSSERSGNSNNTGGGRKKSFRGREGGGKERGALFWVFDELPGGCSTLLWRNDCDPDLGRPSAPVAGSAQFLLNRTTDDKEQIITCLCTGAGTEEAAAPLSVFLAAVSPSALRQLSFSVGGSSKCPTHSQQQNGEVCLLKPASHSDGRQEDALRRNGISLPLLMCLPDAASNCTVVKRVLDKISWTRLVERSCGALLSLWEKECAATWSTKQVTVVADITPPTPTPSSYTVAALCRILGSREPIVGVYPLGFSVSRSNASTVSATGTQSLGCDPIVAMQKGVRTGWGGPLDPQRMCNSTPPVKTILMFRSVDALLSFTLLFMAAEFSATFKPLVGKTVLGSITAVEFFSDRQLDFLNDDGAYQPYQVDKGKEENLIFPSVGLRPRMPLLPQNRRCSKWSSPHVSVRKYAGVRQWTHSIFTPLWCLAVIRSTLVRAT</sequence>
<accession>A0A8T2PBF2</accession>
<evidence type="ECO:0000313" key="3">
    <source>
        <dbReference type="EMBL" id="KAG9346027.1"/>
    </source>
</evidence>
<feature type="region of interest" description="Disordered" evidence="1">
    <location>
        <begin position="60"/>
        <end position="87"/>
    </location>
</feature>
<dbReference type="Pfam" id="PF22988">
    <property type="entry name" value="PWWP_KDM3B"/>
    <property type="match status" value="1"/>
</dbReference>
<dbReference type="Proteomes" id="UP000824540">
    <property type="component" value="Unassembled WGS sequence"/>
</dbReference>
<protein>
    <recommendedName>
        <fullName evidence="2">Lysine-specific demethylase 3B PWWP domain-containing protein</fullName>
    </recommendedName>
</protein>
<gene>
    <name evidence="3" type="ORF">JZ751_007842</name>
</gene>
<evidence type="ECO:0000313" key="4">
    <source>
        <dbReference type="Proteomes" id="UP000824540"/>
    </source>
</evidence>
<feature type="domain" description="Lysine-specific demethylase 3B PWWP" evidence="2">
    <location>
        <begin position="389"/>
        <end position="429"/>
    </location>
</feature>
<name>A0A8T2PBF2_9TELE</name>
<comment type="caution">
    <text evidence="3">The sequence shown here is derived from an EMBL/GenBank/DDBJ whole genome shotgun (WGS) entry which is preliminary data.</text>
</comment>